<sequence>MAKKKMTGKRRALIASGSVLAVGALLTSALFVDNAFLGLGSSASNNTIGPGADKVFDLKVSKENTPILSDAAANYQDYDVRSSPGLVINPDLKTLVPGGAAAIVNIPIKNVSAGNIDMKIDIKILNRNADIKPGGSQAIPGLTAAQIDYYTESLECAVDVRGVQAIGWGSCNGLVGAEPANVGDPEPAGFNEIMGAGAPLQQNTAALVTMKFRLKDQGAVNNMKLTQGATKFVVHFAATGL</sequence>
<evidence type="ECO:0008006" key="3">
    <source>
        <dbReference type="Google" id="ProtNLM"/>
    </source>
</evidence>
<evidence type="ECO:0000313" key="1">
    <source>
        <dbReference type="EMBL" id="QIM19208.1"/>
    </source>
</evidence>
<reference evidence="1 2" key="1">
    <citation type="submission" date="2020-03" db="EMBL/GenBank/DDBJ databases">
        <title>Leucobacter sp. nov., isolated from beetles.</title>
        <authorList>
            <person name="Hyun D.-W."/>
            <person name="Bae J.-W."/>
        </authorList>
    </citation>
    <scope>NUCLEOTIDE SEQUENCE [LARGE SCALE GENOMIC DNA]</scope>
    <source>
        <strain evidence="1 2">HDW9A</strain>
    </source>
</reference>
<dbReference type="RefSeq" id="WP_166331452.1">
    <property type="nucleotide sequence ID" value="NZ_CP049933.1"/>
</dbReference>
<name>A0ABX6K027_9MICO</name>
<organism evidence="1 2">
    <name type="scientific">Leucobacter coleopterorum</name>
    <dbReference type="NCBI Taxonomy" id="2714933"/>
    <lineage>
        <taxon>Bacteria</taxon>
        <taxon>Bacillati</taxon>
        <taxon>Actinomycetota</taxon>
        <taxon>Actinomycetes</taxon>
        <taxon>Micrococcales</taxon>
        <taxon>Microbacteriaceae</taxon>
        <taxon>Leucobacter</taxon>
    </lineage>
</organism>
<keyword evidence="2" id="KW-1185">Reference proteome</keyword>
<dbReference type="Proteomes" id="UP000503441">
    <property type="component" value="Chromosome"/>
</dbReference>
<dbReference type="EMBL" id="CP049933">
    <property type="protein sequence ID" value="QIM19208.1"/>
    <property type="molecule type" value="Genomic_DNA"/>
</dbReference>
<gene>
    <name evidence="1" type="ORF">G7066_12660</name>
</gene>
<evidence type="ECO:0000313" key="2">
    <source>
        <dbReference type="Proteomes" id="UP000503441"/>
    </source>
</evidence>
<proteinExistence type="predicted"/>
<protein>
    <recommendedName>
        <fullName evidence="3">SipW-cognate class signal peptide</fullName>
    </recommendedName>
</protein>
<accession>A0ABX6K027</accession>